<dbReference type="EMBL" id="NVUS01000028">
    <property type="protein sequence ID" value="PCI97599.1"/>
    <property type="molecule type" value="Genomic_DNA"/>
</dbReference>
<feature type="transmembrane region" description="Helical" evidence="1">
    <location>
        <begin position="250"/>
        <end position="270"/>
    </location>
</feature>
<evidence type="ECO:0000256" key="1">
    <source>
        <dbReference type="SAM" id="Phobius"/>
    </source>
</evidence>
<dbReference type="Gene3D" id="1.10.3730.20">
    <property type="match status" value="1"/>
</dbReference>
<feature type="domain" description="EamA" evidence="2">
    <location>
        <begin position="157"/>
        <end position="295"/>
    </location>
</feature>
<feature type="domain" description="EamA" evidence="2">
    <location>
        <begin position="4"/>
        <end position="136"/>
    </location>
</feature>
<dbReference type="SUPFAM" id="SSF103481">
    <property type="entry name" value="Multidrug resistance efflux transporter EmrE"/>
    <property type="match status" value="2"/>
</dbReference>
<name>A0A2A4YSV7_9PROT</name>
<evidence type="ECO:0000259" key="2">
    <source>
        <dbReference type="Pfam" id="PF00892"/>
    </source>
</evidence>
<feature type="transmembrane region" description="Helical" evidence="1">
    <location>
        <begin position="35"/>
        <end position="52"/>
    </location>
</feature>
<keyword evidence="1" id="KW-1133">Transmembrane helix</keyword>
<reference evidence="3" key="2">
    <citation type="journal article" date="2018" name="ISME J.">
        <title>A dynamic microbial community with high functional redundancy inhabits the cold, oxic subseafloor aquifer.</title>
        <authorList>
            <person name="Tully B.J."/>
            <person name="Wheat C.G."/>
            <person name="Glazer B.T."/>
            <person name="Huber J.A."/>
        </authorList>
    </citation>
    <scope>NUCLEOTIDE SEQUENCE</scope>
    <source>
        <strain evidence="3">NORP83</strain>
    </source>
</reference>
<accession>A0A2A4YSV7</accession>
<feature type="transmembrane region" description="Helical" evidence="1">
    <location>
        <begin position="96"/>
        <end position="113"/>
    </location>
</feature>
<comment type="caution">
    <text evidence="3">The sequence shown here is derived from an EMBL/GenBank/DDBJ whole genome shotgun (WGS) entry which is preliminary data.</text>
</comment>
<proteinExistence type="predicted"/>
<gene>
    <name evidence="3" type="ORF">COB13_15385</name>
</gene>
<feature type="transmembrane region" description="Helical" evidence="1">
    <location>
        <begin position="64"/>
        <end position="84"/>
    </location>
</feature>
<reference key="1">
    <citation type="submission" date="2017-08" db="EMBL/GenBank/DDBJ databases">
        <title>A dynamic microbial community with high functional redundancy inhabits the cold, oxic subseafloor aquifer.</title>
        <authorList>
            <person name="Tully B.J."/>
            <person name="Wheat C.G."/>
            <person name="Glazer B.T."/>
            <person name="Huber J.A."/>
        </authorList>
    </citation>
    <scope>NUCLEOTIDE SEQUENCE [LARGE SCALE GENOMIC DNA]</scope>
</reference>
<keyword evidence="1" id="KW-0812">Transmembrane</keyword>
<dbReference type="AlphaFoldDB" id="A0A2A4YSV7"/>
<feature type="transmembrane region" description="Helical" evidence="1">
    <location>
        <begin position="119"/>
        <end position="139"/>
    </location>
</feature>
<feature type="transmembrane region" description="Helical" evidence="1">
    <location>
        <begin position="222"/>
        <end position="244"/>
    </location>
</feature>
<keyword evidence="1" id="KW-0472">Membrane</keyword>
<feature type="transmembrane region" description="Helical" evidence="1">
    <location>
        <begin position="6"/>
        <end position="23"/>
    </location>
</feature>
<dbReference type="PANTHER" id="PTHR22911:SF137">
    <property type="entry name" value="SOLUTE CARRIER FAMILY 35 MEMBER G2-RELATED"/>
    <property type="match status" value="1"/>
</dbReference>
<feature type="transmembrane region" description="Helical" evidence="1">
    <location>
        <begin position="277"/>
        <end position="295"/>
    </location>
</feature>
<dbReference type="InterPro" id="IPR000620">
    <property type="entry name" value="EamA_dom"/>
</dbReference>
<feature type="transmembrane region" description="Helical" evidence="1">
    <location>
        <begin position="151"/>
        <end position="175"/>
    </location>
</feature>
<sequence length="296" mass="31390">MTIYELAALLAATLWAFGGMISATPSRELGAIPYVQIRMVIITAMLAVWVWVAGTWDSVQTAHYQPLILSGFIGIFLGDTTLFLTLNRMGPRRTAILFSLAAPLSVLLGWMFLDEKLSHLQITGVAIITIGVVMAVVFGKRKAQQHQWESIKGPIWVGISLGVFAALCQAVGSILARPIMLEGVDPVAASALRVGTSALLLSFMVMLPIKALKRANPLTPKLLGLTVLAGVNGMGIGMTLFLFALTGGEVGIISTITATSPAILLPILWIKTKEVPAVGAWIGAGLVVLGSAFLFI</sequence>
<dbReference type="InterPro" id="IPR037185">
    <property type="entry name" value="EmrE-like"/>
</dbReference>
<dbReference type="Pfam" id="PF00892">
    <property type="entry name" value="EamA"/>
    <property type="match status" value="2"/>
</dbReference>
<evidence type="ECO:0000313" key="3">
    <source>
        <dbReference type="EMBL" id="PCI97599.1"/>
    </source>
</evidence>
<dbReference type="GO" id="GO:0016020">
    <property type="term" value="C:membrane"/>
    <property type="evidence" value="ECO:0007669"/>
    <property type="project" value="InterPro"/>
</dbReference>
<feature type="transmembrane region" description="Helical" evidence="1">
    <location>
        <begin position="187"/>
        <end position="210"/>
    </location>
</feature>
<dbReference type="PANTHER" id="PTHR22911">
    <property type="entry name" value="ACYL-MALONYL CONDENSING ENZYME-RELATED"/>
    <property type="match status" value="1"/>
</dbReference>
<protein>
    <submittedName>
        <fullName evidence="3">EamA family transporter</fullName>
    </submittedName>
</protein>
<organism evidence="3">
    <name type="scientific">OCS116 cluster bacterium</name>
    <dbReference type="NCBI Taxonomy" id="2030921"/>
    <lineage>
        <taxon>Bacteria</taxon>
        <taxon>Pseudomonadati</taxon>
        <taxon>Pseudomonadota</taxon>
        <taxon>Alphaproteobacteria</taxon>
        <taxon>OCS116 cluster</taxon>
    </lineage>
</organism>